<keyword evidence="1" id="KW-0677">Repeat</keyword>
<evidence type="ECO:0000313" key="4">
    <source>
        <dbReference type="Proteomes" id="UP000321570"/>
    </source>
</evidence>
<dbReference type="InterPro" id="IPR050666">
    <property type="entry name" value="ESRP"/>
</dbReference>
<keyword evidence="4" id="KW-1185">Reference proteome</keyword>
<sequence length="91" mass="10104">MHHSHVLWLDFSEDAVISPGTVTEMHQLPWTATPYTIAVFFRGLNIRPGGIAIKIAEGRRSNTAYIAFESGLDAQLACNRTSQQDYDVLAN</sequence>
<evidence type="ECO:0000256" key="1">
    <source>
        <dbReference type="ARBA" id="ARBA00022737"/>
    </source>
</evidence>
<reference evidence="3 4" key="1">
    <citation type="submission" date="2019-07" db="EMBL/GenBank/DDBJ databases">
        <authorList>
            <person name="Jastrzebski P J."/>
            <person name="Paukszto L."/>
            <person name="Jastrzebski P J."/>
        </authorList>
    </citation>
    <scope>NUCLEOTIDE SEQUENCE [LARGE SCALE GENOMIC DNA]</scope>
    <source>
        <strain evidence="3 4">WMS-il1</strain>
    </source>
</reference>
<dbReference type="InterPro" id="IPR035979">
    <property type="entry name" value="RBD_domain_sf"/>
</dbReference>
<dbReference type="EMBL" id="CABIJS010000688">
    <property type="protein sequence ID" value="VUZ55123.1"/>
    <property type="molecule type" value="Genomic_DNA"/>
</dbReference>
<keyword evidence="2" id="KW-0694">RNA-binding</keyword>
<dbReference type="AlphaFoldDB" id="A0A564Z7Z6"/>
<dbReference type="Proteomes" id="UP000321570">
    <property type="component" value="Unassembled WGS sequence"/>
</dbReference>
<dbReference type="SUPFAM" id="SSF54928">
    <property type="entry name" value="RNA-binding domain, RBD"/>
    <property type="match status" value="1"/>
</dbReference>
<dbReference type="InterPro" id="IPR012677">
    <property type="entry name" value="Nucleotide-bd_a/b_plait_sf"/>
</dbReference>
<protein>
    <recommendedName>
        <fullName evidence="5">RRM domain-containing protein</fullName>
    </recommendedName>
</protein>
<organism evidence="3 4">
    <name type="scientific">Hymenolepis diminuta</name>
    <name type="common">Rat tapeworm</name>
    <dbReference type="NCBI Taxonomy" id="6216"/>
    <lineage>
        <taxon>Eukaryota</taxon>
        <taxon>Metazoa</taxon>
        <taxon>Spiralia</taxon>
        <taxon>Lophotrochozoa</taxon>
        <taxon>Platyhelminthes</taxon>
        <taxon>Cestoda</taxon>
        <taxon>Eucestoda</taxon>
        <taxon>Cyclophyllidea</taxon>
        <taxon>Hymenolepididae</taxon>
        <taxon>Hymenolepis</taxon>
    </lineage>
</organism>
<dbReference type="PANTHER" id="PTHR13976">
    <property type="entry name" value="HETEROGENEOUS NUCLEAR RIBONUCLEOPROTEIN-RELATED"/>
    <property type="match status" value="1"/>
</dbReference>
<dbReference type="Gene3D" id="3.30.70.330">
    <property type="match status" value="1"/>
</dbReference>
<dbReference type="CDD" id="cd12254">
    <property type="entry name" value="RRM_hnRNPH_ESRPs_RBM12_like"/>
    <property type="match status" value="1"/>
</dbReference>
<evidence type="ECO:0000256" key="2">
    <source>
        <dbReference type="ARBA" id="ARBA00022884"/>
    </source>
</evidence>
<evidence type="ECO:0000313" key="3">
    <source>
        <dbReference type="EMBL" id="VUZ55123.1"/>
    </source>
</evidence>
<name>A0A564Z7Z6_HYMDI</name>
<evidence type="ECO:0008006" key="5">
    <source>
        <dbReference type="Google" id="ProtNLM"/>
    </source>
</evidence>
<feature type="non-terminal residue" evidence="3">
    <location>
        <position position="91"/>
    </location>
</feature>
<dbReference type="GO" id="GO:0003723">
    <property type="term" value="F:RNA binding"/>
    <property type="evidence" value="ECO:0007669"/>
    <property type="project" value="UniProtKB-KW"/>
</dbReference>
<proteinExistence type="predicted"/>
<gene>
    <name evidence="3" type="ORF">WMSIL1_LOCUS13034</name>
</gene>
<accession>A0A564Z7Z6</accession>